<reference evidence="1 2" key="1">
    <citation type="submission" date="2014-04" db="EMBL/GenBank/DDBJ databases">
        <authorList>
            <consortium name="DOE Joint Genome Institute"/>
            <person name="Kuo A."/>
            <person name="Kohler A."/>
            <person name="Nagy L.G."/>
            <person name="Floudas D."/>
            <person name="Copeland A."/>
            <person name="Barry K.W."/>
            <person name="Cichocki N."/>
            <person name="Veneault-Fourrey C."/>
            <person name="LaButti K."/>
            <person name="Lindquist E.A."/>
            <person name="Lipzen A."/>
            <person name="Lundell T."/>
            <person name="Morin E."/>
            <person name="Murat C."/>
            <person name="Sun H."/>
            <person name="Tunlid A."/>
            <person name="Henrissat B."/>
            <person name="Grigoriev I.V."/>
            <person name="Hibbett D.S."/>
            <person name="Martin F."/>
            <person name="Nordberg H.P."/>
            <person name="Cantor M.N."/>
            <person name="Hua S.X."/>
        </authorList>
    </citation>
    <scope>NUCLEOTIDE SEQUENCE [LARGE SCALE GENOMIC DNA]</scope>
    <source>
        <strain evidence="1 2">Foug A</strain>
    </source>
</reference>
<dbReference type="Gene3D" id="2.60.120.330">
    <property type="entry name" value="B-lactam Antibiotic, Isopenicillin N Synthase, Chain"/>
    <property type="match status" value="1"/>
</dbReference>
<dbReference type="OrthoDB" id="288590at2759"/>
<feature type="non-terminal residue" evidence="1">
    <location>
        <position position="1"/>
    </location>
</feature>
<gene>
    <name evidence="1" type="ORF">SCLCIDRAFT_114211</name>
</gene>
<proteinExistence type="predicted"/>
<keyword evidence="2" id="KW-1185">Reference proteome</keyword>
<dbReference type="SUPFAM" id="SSF51197">
    <property type="entry name" value="Clavaminate synthase-like"/>
    <property type="match status" value="1"/>
</dbReference>
<dbReference type="InParanoid" id="A0A0C2ZT98"/>
<sequence>WQEPAIQALQALNSERQRVNVTPIPGTLVVHIPGSPPYLTSFVAVDVFRSPVHRSIKRSGMQLHSIVVFFNTNSDVQVEVRHLGSPHSIT</sequence>
<accession>A0A0C2ZT98</accession>
<dbReference type="AlphaFoldDB" id="A0A0C2ZT98"/>
<organism evidence="1 2">
    <name type="scientific">Scleroderma citrinum Foug A</name>
    <dbReference type="NCBI Taxonomy" id="1036808"/>
    <lineage>
        <taxon>Eukaryota</taxon>
        <taxon>Fungi</taxon>
        <taxon>Dikarya</taxon>
        <taxon>Basidiomycota</taxon>
        <taxon>Agaricomycotina</taxon>
        <taxon>Agaricomycetes</taxon>
        <taxon>Agaricomycetidae</taxon>
        <taxon>Boletales</taxon>
        <taxon>Sclerodermatineae</taxon>
        <taxon>Sclerodermataceae</taxon>
        <taxon>Scleroderma</taxon>
    </lineage>
</organism>
<dbReference type="EMBL" id="KN822026">
    <property type="protein sequence ID" value="KIM64738.1"/>
    <property type="molecule type" value="Genomic_DNA"/>
</dbReference>
<evidence type="ECO:0008006" key="3">
    <source>
        <dbReference type="Google" id="ProtNLM"/>
    </source>
</evidence>
<dbReference type="Proteomes" id="UP000053989">
    <property type="component" value="Unassembled WGS sequence"/>
</dbReference>
<dbReference type="InterPro" id="IPR027443">
    <property type="entry name" value="IPNS-like_sf"/>
</dbReference>
<dbReference type="HOGENOM" id="CLU_2446799_0_0_1"/>
<evidence type="ECO:0000313" key="1">
    <source>
        <dbReference type="EMBL" id="KIM64738.1"/>
    </source>
</evidence>
<dbReference type="STRING" id="1036808.A0A0C2ZT98"/>
<protein>
    <recommendedName>
        <fullName evidence="3">Isopenicillin N synthase-like Fe(2+) 2OG dioxygenase domain-containing protein</fullName>
    </recommendedName>
</protein>
<reference evidence="2" key="2">
    <citation type="submission" date="2015-01" db="EMBL/GenBank/DDBJ databases">
        <title>Evolutionary Origins and Diversification of the Mycorrhizal Mutualists.</title>
        <authorList>
            <consortium name="DOE Joint Genome Institute"/>
            <consortium name="Mycorrhizal Genomics Consortium"/>
            <person name="Kohler A."/>
            <person name="Kuo A."/>
            <person name="Nagy L.G."/>
            <person name="Floudas D."/>
            <person name="Copeland A."/>
            <person name="Barry K.W."/>
            <person name="Cichocki N."/>
            <person name="Veneault-Fourrey C."/>
            <person name="LaButti K."/>
            <person name="Lindquist E.A."/>
            <person name="Lipzen A."/>
            <person name="Lundell T."/>
            <person name="Morin E."/>
            <person name="Murat C."/>
            <person name="Riley R."/>
            <person name="Ohm R."/>
            <person name="Sun H."/>
            <person name="Tunlid A."/>
            <person name="Henrissat B."/>
            <person name="Grigoriev I.V."/>
            <person name="Hibbett D.S."/>
            <person name="Martin F."/>
        </authorList>
    </citation>
    <scope>NUCLEOTIDE SEQUENCE [LARGE SCALE GENOMIC DNA]</scope>
    <source>
        <strain evidence="2">Foug A</strain>
    </source>
</reference>
<name>A0A0C2ZT98_9AGAM</name>
<evidence type="ECO:0000313" key="2">
    <source>
        <dbReference type="Proteomes" id="UP000053989"/>
    </source>
</evidence>